<dbReference type="EMBL" id="CABFNO020001394">
    <property type="protein sequence ID" value="CAG9984851.1"/>
    <property type="molecule type" value="Genomic_DNA"/>
</dbReference>
<proteinExistence type="predicted"/>
<comment type="caution">
    <text evidence="1">The sequence shown here is derived from an EMBL/GenBank/DDBJ whole genome shotgun (WGS) entry which is preliminary data.</text>
</comment>
<reference evidence="2" key="1">
    <citation type="submission" date="2019-06" db="EMBL/GenBank/DDBJ databases">
        <authorList>
            <person name="Broberg M."/>
        </authorList>
    </citation>
    <scope>NUCLEOTIDE SEQUENCE [LARGE SCALE GENOMIC DNA]</scope>
</reference>
<gene>
    <name evidence="1" type="ORF">CBYS24578_00006545</name>
</gene>
<dbReference type="Proteomes" id="UP000754883">
    <property type="component" value="Unassembled WGS sequence"/>
</dbReference>
<name>A0A9N9Y3U3_9HYPO</name>
<dbReference type="OrthoDB" id="3204049at2759"/>
<dbReference type="AlphaFoldDB" id="A0A9N9Y3U3"/>
<reference evidence="1 2" key="2">
    <citation type="submission" date="2021-10" db="EMBL/GenBank/DDBJ databases">
        <authorList>
            <person name="Piombo E."/>
        </authorList>
    </citation>
    <scope>NUCLEOTIDE SEQUENCE [LARGE SCALE GENOMIC DNA]</scope>
</reference>
<accession>A0A9N9Y3U3</accession>
<keyword evidence="2" id="KW-1185">Reference proteome</keyword>
<protein>
    <submittedName>
        <fullName evidence="1">Uncharacterized protein</fullName>
    </submittedName>
</protein>
<organism evidence="1 2">
    <name type="scientific">Clonostachys byssicola</name>
    <dbReference type="NCBI Taxonomy" id="160290"/>
    <lineage>
        <taxon>Eukaryota</taxon>
        <taxon>Fungi</taxon>
        <taxon>Dikarya</taxon>
        <taxon>Ascomycota</taxon>
        <taxon>Pezizomycotina</taxon>
        <taxon>Sordariomycetes</taxon>
        <taxon>Hypocreomycetidae</taxon>
        <taxon>Hypocreales</taxon>
        <taxon>Bionectriaceae</taxon>
        <taxon>Clonostachys</taxon>
    </lineage>
</organism>
<sequence length="430" mass="49732">MRPLQLHPKIRAAARWKYSHTRTISTAIHQPDRLPWNTLVSNLQYDPQVDCKNGRANLTFRFQHNQSGLLNYFVDSLIRVINDQADELRRTFPVNYETPSSDDVVISDEVAMRILPLVHTWRSQCWDGTSDKHEMGTTNDTVESEPCSHTEHDKDCKCALPLKERKMAAFLRQYEENDCYCFMQVNGDAFFNLEITKTLLIQGEIDTILKIFSHPDVDYSEWWNQAECHCNVSEFNIGLDQIYNIALRSYVTLNALLHFPQLWDHALSHSEDANDYRQLLAYKKMVMETTKTNPTTEVATYPHRQFFGITRPQSNGLTGLREPIPWEEPSKSGKYSNLEVVGVPRRLVVPHHPFHPDNLEKLHLYLEYCWKLILRCVLLDRAQDLSFGDEIDTITKIVNDLGSCGCCGGTSAMKYGPYGGESQRWMHRFV</sequence>
<evidence type="ECO:0000313" key="2">
    <source>
        <dbReference type="Proteomes" id="UP000754883"/>
    </source>
</evidence>
<evidence type="ECO:0000313" key="1">
    <source>
        <dbReference type="EMBL" id="CAG9984851.1"/>
    </source>
</evidence>